<proteinExistence type="predicted"/>
<protein>
    <submittedName>
        <fullName evidence="1">Uncharacterized protein</fullName>
    </submittedName>
</protein>
<gene>
    <name evidence="1" type="ORF">FEM48_Zijuj08G0084700</name>
</gene>
<evidence type="ECO:0000313" key="1">
    <source>
        <dbReference type="EMBL" id="KAH7519885.1"/>
    </source>
</evidence>
<dbReference type="Proteomes" id="UP000813462">
    <property type="component" value="Unassembled WGS sequence"/>
</dbReference>
<dbReference type="AlphaFoldDB" id="A0A978UY19"/>
<reference evidence="1" key="1">
    <citation type="journal article" date="2021" name="Front. Plant Sci.">
        <title>Chromosome-Scale Genome Assembly for Chinese Sour Jujube and Insights Into Its Genome Evolution and Domestication Signature.</title>
        <authorList>
            <person name="Shen L.-Y."/>
            <person name="Luo H."/>
            <person name="Wang X.-L."/>
            <person name="Wang X.-M."/>
            <person name="Qiu X.-J."/>
            <person name="Liu H."/>
            <person name="Zhou S.-S."/>
            <person name="Jia K.-H."/>
            <person name="Nie S."/>
            <person name="Bao Y.-T."/>
            <person name="Zhang R.-G."/>
            <person name="Yun Q.-Z."/>
            <person name="Chai Y.-H."/>
            <person name="Lu J.-Y."/>
            <person name="Li Y."/>
            <person name="Zhao S.-W."/>
            <person name="Mao J.-F."/>
            <person name="Jia S.-G."/>
            <person name="Mao Y.-M."/>
        </authorList>
    </citation>
    <scope>NUCLEOTIDE SEQUENCE</scope>
    <source>
        <strain evidence="1">AT0</strain>
        <tissue evidence="1">Leaf</tissue>
    </source>
</reference>
<sequence length="129" mass="14666">MKLIVGFAFTYPSIIDLSTENFMTGYRIVFDREKLVLGWKKFDYNHLTDRSKAWQPNSGYDIDDTRNSLRKPNSTTVPPAIAAGLDNYSTPKSTKQTVKKQASNASPSYHCYTSLLSCFRFLSILILLL</sequence>
<organism evidence="1 2">
    <name type="scientific">Ziziphus jujuba var. spinosa</name>
    <dbReference type="NCBI Taxonomy" id="714518"/>
    <lineage>
        <taxon>Eukaryota</taxon>
        <taxon>Viridiplantae</taxon>
        <taxon>Streptophyta</taxon>
        <taxon>Embryophyta</taxon>
        <taxon>Tracheophyta</taxon>
        <taxon>Spermatophyta</taxon>
        <taxon>Magnoliopsida</taxon>
        <taxon>eudicotyledons</taxon>
        <taxon>Gunneridae</taxon>
        <taxon>Pentapetalae</taxon>
        <taxon>rosids</taxon>
        <taxon>fabids</taxon>
        <taxon>Rosales</taxon>
        <taxon>Rhamnaceae</taxon>
        <taxon>Paliureae</taxon>
        <taxon>Ziziphus</taxon>
    </lineage>
</organism>
<dbReference type="EMBL" id="JAEACU010000008">
    <property type="protein sequence ID" value="KAH7519885.1"/>
    <property type="molecule type" value="Genomic_DNA"/>
</dbReference>
<evidence type="ECO:0000313" key="2">
    <source>
        <dbReference type="Proteomes" id="UP000813462"/>
    </source>
</evidence>
<accession>A0A978UY19</accession>
<name>A0A978UY19_ZIZJJ</name>
<comment type="caution">
    <text evidence="1">The sequence shown here is derived from an EMBL/GenBank/DDBJ whole genome shotgun (WGS) entry which is preliminary data.</text>
</comment>